<evidence type="ECO:0000313" key="3">
    <source>
        <dbReference type="EMBL" id="MBB4043543.1"/>
    </source>
</evidence>
<evidence type="ECO:0000256" key="2">
    <source>
        <dbReference type="SAM" id="Phobius"/>
    </source>
</evidence>
<keyword evidence="2" id="KW-0812">Transmembrane</keyword>
<evidence type="ECO:0000256" key="1">
    <source>
        <dbReference type="SAM" id="MobiDB-lite"/>
    </source>
</evidence>
<organism evidence="3 4">
    <name type="scientific">Bacteroides reticulotermitis</name>
    <dbReference type="NCBI Taxonomy" id="1133319"/>
    <lineage>
        <taxon>Bacteria</taxon>
        <taxon>Pseudomonadati</taxon>
        <taxon>Bacteroidota</taxon>
        <taxon>Bacteroidia</taxon>
        <taxon>Bacteroidales</taxon>
        <taxon>Bacteroidaceae</taxon>
        <taxon>Bacteroides</taxon>
    </lineage>
</organism>
<reference evidence="3" key="1">
    <citation type="submission" date="2020-08" db="EMBL/GenBank/DDBJ databases">
        <title>Genomic Encyclopedia of Type Strains, Phase IV (KMG-IV): sequencing the most valuable type-strain genomes for metagenomic binning, comparative biology and taxonomic classification.</title>
        <authorList>
            <person name="Goeker M."/>
        </authorList>
    </citation>
    <scope>NUCLEOTIDE SEQUENCE [LARGE SCALE GENOMIC DNA]</scope>
    <source>
        <strain evidence="3">DSM 105720</strain>
    </source>
</reference>
<dbReference type="Proteomes" id="UP000560658">
    <property type="component" value="Unassembled WGS sequence"/>
</dbReference>
<keyword evidence="4" id="KW-1185">Reference proteome</keyword>
<dbReference type="AlphaFoldDB" id="A0A840D5A4"/>
<sequence length="69" mass="7555">MVETILITLLIVTISLLLLGVKVFFTKDGKFPNGHVGSNKALREKGIGCTQSQDREAQEKPSISIDKLN</sequence>
<name>A0A840D5A4_9BACE</name>
<gene>
    <name evidence="3" type="ORF">GGR06_001325</name>
</gene>
<feature type="region of interest" description="Disordered" evidence="1">
    <location>
        <begin position="50"/>
        <end position="69"/>
    </location>
</feature>
<keyword evidence="2" id="KW-0472">Membrane</keyword>
<protein>
    <submittedName>
        <fullName evidence="3">Uncharacterized protein</fullName>
    </submittedName>
</protein>
<accession>A0A840D5A4</accession>
<dbReference type="EMBL" id="JACIER010000004">
    <property type="protein sequence ID" value="MBB4043543.1"/>
    <property type="molecule type" value="Genomic_DNA"/>
</dbReference>
<dbReference type="RefSeq" id="WP_044161727.1">
    <property type="nucleotide sequence ID" value="NZ_JACIER010000004.1"/>
</dbReference>
<evidence type="ECO:0000313" key="4">
    <source>
        <dbReference type="Proteomes" id="UP000560658"/>
    </source>
</evidence>
<proteinExistence type="predicted"/>
<feature type="transmembrane region" description="Helical" evidence="2">
    <location>
        <begin position="6"/>
        <end position="25"/>
    </location>
</feature>
<comment type="caution">
    <text evidence="3">The sequence shown here is derived from an EMBL/GenBank/DDBJ whole genome shotgun (WGS) entry which is preliminary data.</text>
</comment>
<keyword evidence="2" id="KW-1133">Transmembrane helix</keyword>